<dbReference type="AlphaFoldDB" id="A0A7U9HEC2"/>
<evidence type="ECO:0000256" key="1">
    <source>
        <dbReference type="SAM" id="MobiDB-lite"/>
    </source>
</evidence>
<gene>
    <name evidence="2" type="ORF">SLI_5921</name>
</gene>
<accession>A0A7U9HEC2</accession>
<evidence type="ECO:0000313" key="3">
    <source>
        <dbReference type="Proteomes" id="UP000014062"/>
    </source>
</evidence>
<name>A0A7U9HEC2_STRLI</name>
<organism evidence="2 3">
    <name type="scientific">Streptomyces lividans 1326</name>
    <dbReference type="NCBI Taxonomy" id="1200984"/>
    <lineage>
        <taxon>Bacteria</taxon>
        <taxon>Bacillati</taxon>
        <taxon>Actinomycetota</taxon>
        <taxon>Actinomycetes</taxon>
        <taxon>Kitasatosporales</taxon>
        <taxon>Streptomycetaceae</taxon>
        <taxon>Streptomyces</taxon>
    </lineage>
</organism>
<dbReference type="Proteomes" id="UP000014062">
    <property type="component" value="Chromosome"/>
</dbReference>
<dbReference type="EMBL" id="CM001889">
    <property type="protein sequence ID" value="EOY50628.1"/>
    <property type="molecule type" value="Genomic_DNA"/>
</dbReference>
<proteinExistence type="predicted"/>
<evidence type="ECO:0000313" key="2">
    <source>
        <dbReference type="EMBL" id="EOY50628.1"/>
    </source>
</evidence>
<protein>
    <submittedName>
        <fullName evidence="2">Uncharacterized protein</fullName>
    </submittedName>
</protein>
<feature type="region of interest" description="Disordered" evidence="1">
    <location>
        <begin position="1"/>
        <end position="23"/>
    </location>
</feature>
<sequence length="57" mass="6140">MLGQGFLPKAAPAGRAGRRWGTGDRLIGRSGIIVGRSHARRPGTVAWRARTTRGDRT</sequence>
<reference evidence="3" key="1">
    <citation type="journal article" date="2013" name="Genome Biol. Evol.">
        <title>The genome sequence of Streptomyces lividans 66 reveals a novel tRNA-dependent peptide biosynthetic system within a metal-related genomic island.</title>
        <authorList>
            <person name="Cruz-Morales P."/>
            <person name="Vijgenboom E."/>
            <person name="Iruegas-Bocardo F."/>
            <person name="Girard G."/>
            <person name="Yanez-Guerra L.A."/>
            <person name="Ramos-Aboites H.E."/>
            <person name="Pernodet J.L."/>
            <person name="Anne J."/>
            <person name="van Wezel G.P."/>
            <person name="Barona-Gomez F."/>
        </authorList>
    </citation>
    <scope>NUCLEOTIDE SEQUENCE [LARGE SCALE GENOMIC DNA]</scope>
    <source>
        <strain evidence="3">1326</strain>
    </source>
</reference>